<dbReference type="EMBL" id="CM047582">
    <property type="protein sequence ID" value="KAI9915529.1"/>
    <property type="molecule type" value="Genomic_DNA"/>
</dbReference>
<gene>
    <name evidence="1" type="ORF">PsorP6_008088</name>
</gene>
<protein>
    <submittedName>
        <fullName evidence="1">Uncharacterized protein</fullName>
    </submittedName>
</protein>
<name>A0ACC0WBQ5_9STRA</name>
<keyword evidence="2" id="KW-1185">Reference proteome</keyword>
<proteinExistence type="predicted"/>
<evidence type="ECO:0000313" key="1">
    <source>
        <dbReference type="EMBL" id="KAI9915529.1"/>
    </source>
</evidence>
<accession>A0ACC0WBQ5</accession>
<evidence type="ECO:0000313" key="2">
    <source>
        <dbReference type="Proteomes" id="UP001163321"/>
    </source>
</evidence>
<organism evidence="1 2">
    <name type="scientific">Peronosclerospora sorghi</name>
    <dbReference type="NCBI Taxonomy" id="230839"/>
    <lineage>
        <taxon>Eukaryota</taxon>
        <taxon>Sar</taxon>
        <taxon>Stramenopiles</taxon>
        <taxon>Oomycota</taxon>
        <taxon>Peronosporomycetes</taxon>
        <taxon>Peronosporales</taxon>
        <taxon>Peronosporaceae</taxon>
        <taxon>Peronosclerospora</taxon>
    </lineage>
</organism>
<dbReference type="Proteomes" id="UP001163321">
    <property type="component" value="Chromosome 3"/>
</dbReference>
<reference evidence="1 2" key="1">
    <citation type="journal article" date="2022" name="bioRxiv">
        <title>The genome of the oomycete Peronosclerospora sorghi, a cosmopolitan pathogen of maize and sorghum, is inflated with dispersed pseudogenes.</title>
        <authorList>
            <person name="Fletcher K."/>
            <person name="Martin F."/>
            <person name="Isakeit T."/>
            <person name="Cavanaugh K."/>
            <person name="Magill C."/>
            <person name="Michelmore R."/>
        </authorList>
    </citation>
    <scope>NUCLEOTIDE SEQUENCE [LARGE SCALE GENOMIC DNA]</scope>
    <source>
        <strain evidence="1">P6</strain>
    </source>
</reference>
<comment type="caution">
    <text evidence="1">The sequence shown here is derived from an EMBL/GenBank/DDBJ whole genome shotgun (WGS) entry which is preliminary data.</text>
</comment>
<sequence length="137" mass="15900">MQLAQGIGDQKASSRILATQWPALMAQQNNHVGLRCDKATVTQHFSPRSDHYLCSRFCHDSQRVVCCIMTNQRTKSLKMHVSWNSSVERKCYNIKRNAAVRTTHFDFQEVPEEEKERMRASIFHNVTNGWISDIFDI</sequence>